<evidence type="ECO:0008006" key="3">
    <source>
        <dbReference type="Google" id="ProtNLM"/>
    </source>
</evidence>
<protein>
    <recommendedName>
        <fullName evidence="3">DUF2267 domain-containing protein</fullName>
    </recommendedName>
</protein>
<accession>A0ABV2IUJ8</accession>
<name>A0ABV2IUJ8_9HYPH</name>
<comment type="caution">
    <text evidence="1">The sequence shown here is derived from an EMBL/GenBank/DDBJ whole genome shotgun (WGS) entry which is preliminary data.</text>
</comment>
<sequence>MNELVSKVADAVGLEPAVAEKAIGLMLSFLKKEGDDQAVSAMIAAIPGAEELAASQNGGGGFLGGLLGGGIMALGQQLMSAGLGMGEITSLAKETMNVARQYAGDQVVDDVIASVPGLSQFV</sequence>
<dbReference type="EMBL" id="JBEPMB010000001">
    <property type="protein sequence ID" value="MET3612156.1"/>
    <property type="molecule type" value="Genomic_DNA"/>
</dbReference>
<dbReference type="RefSeq" id="WP_354554739.1">
    <property type="nucleotide sequence ID" value="NZ_JBEPMB010000001.1"/>
</dbReference>
<evidence type="ECO:0000313" key="1">
    <source>
        <dbReference type="EMBL" id="MET3612156.1"/>
    </source>
</evidence>
<keyword evidence="2" id="KW-1185">Reference proteome</keyword>
<dbReference type="Proteomes" id="UP001549047">
    <property type="component" value="Unassembled WGS sequence"/>
</dbReference>
<proteinExistence type="predicted"/>
<evidence type="ECO:0000313" key="2">
    <source>
        <dbReference type="Proteomes" id="UP001549047"/>
    </source>
</evidence>
<organism evidence="1 2">
    <name type="scientific">Rhizobium aquaticum</name>
    <dbReference type="NCBI Taxonomy" id="1549636"/>
    <lineage>
        <taxon>Bacteria</taxon>
        <taxon>Pseudomonadati</taxon>
        <taxon>Pseudomonadota</taxon>
        <taxon>Alphaproteobacteria</taxon>
        <taxon>Hyphomicrobiales</taxon>
        <taxon>Rhizobiaceae</taxon>
        <taxon>Rhizobium/Agrobacterium group</taxon>
        <taxon>Rhizobium</taxon>
    </lineage>
</organism>
<gene>
    <name evidence="1" type="ORF">ABID16_000461</name>
</gene>
<reference evidence="1 2" key="1">
    <citation type="submission" date="2024-06" db="EMBL/GenBank/DDBJ databases">
        <title>Genomic Encyclopedia of Type Strains, Phase IV (KMG-IV): sequencing the most valuable type-strain genomes for metagenomic binning, comparative biology and taxonomic classification.</title>
        <authorList>
            <person name="Goeker M."/>
        </authorList>
    </citation>
    <scope>NUCLEOTIDE SEQUENCE [LARGE SCALE GENOMIC DNA]</scope>
    <source>
        <strain evidence="1 2">DSM 29780</strain>
    </source>
</reference>